<comment type="caution">
    <text evidence="12">The sequence shown here is derived from an EMBL/GenBank/DDBJ whole genome shotgun (WGS) entry which is preliminary data.</text>
</comment>
<evidence type="ECO:0000256" key="6">
    <source>
        <dbReference type="ARBA" id="ARBA00022692"/>
    </source>
</evidence>
<feature type="transmembrane region" description="Helical" evidence="10">
    <location>
        <begin position="16"/>
        <end position="34"/>
    </location>
</feature>
<comment type="similarity">
    <text evidence="2">Belongs to the TonB family.</text>
</comment>
<keyword evidence="7" id="KW-0653">Protein transport</keyword>
<feature type="domain" description="TonB C-terminal" evidence="11">
    <location>
        <begin position="135"/>
        <end position="226"/>
    </location>
</feature>
<evidence type="ECO:0000256" key="8">
    <source>
        <dbReference type="ARBA" id="ARBA00022989"/>
    </source>
</evidence>
<dbReference type="GO" id="GO:0055085">
    <property type="term" value="P:transmembrane transport"/>
    <property type="evidence" value="ECO:0007669"/>
    <property type="project" value="InterPro"/>
</dbReference>
<dbReference type="Pfam" id="PF03544">
    <property type="entry name" value="TonB_C"/>
    <property type="match status" value="1"/>
</dbReference>
<evidence type="ECO:0000256" key="7">
    <source>
        <dbReference type="ARBA" id="ARBA00022927"/>
    </source>
</evidence>
<reference evidence="12" key="1">
    <citation type="submission" date="2019-08" db="EMBL/GenBank/DDBJ databases">
        <authorList>
            <person name="Kucharzyk K."/>
            <person name="Murdoch R.W."/>
            <person name="Higgins S."/>
            <person name="Loffler F."/>
        </authorList>
    </citation>
    <scope>NUCLEOTIDE SEQUENCE</scope>
</reference>
<dbReference type="PROSITE" id="PS52015">
    <property type="entry name" value="TONB_CTD"/>
    <property type="match status" value="1"/>
</dbReference>
<comment type="subcellular location">
    <subcellularLocation>
        <location evidence="1">Cell inner membrane</location>
        <topology evidence="1">Single-pass membrane protein</topology>
        <orientation evidence="1">Periplasmic side</orientation>
    </subcellularLocation>
</comment>
<dbReference type="SUPFAM" id="SSF74653">
    <property type="entry name" value="TolA/TonB C-terminal domain"/>
    <property type="match status" value="1"/>
</dbReference>
<dbReference type="GO" id="GO:0030288">
    <property type="term" value="C:outer membrane-bounded periplasmic space"/>
    <property type="evidence" value="ECO:0007669"/>
    <property type="project" value="InterPro"/>
</dbReference>
<evidence type="ECO:0000256" key="1">
    <source>
        <dbReference type="ARBA" id="ARBA00004383"/>
    </source>
</evidence>
<keyword evidence="8 10" id="KW-1133">Transmembrane helix</keyword>
<dbReference type="InterPro" id="IPR051045">
    <property type="entry name" value="TonB-dependent_transducer"/>
</dbReference>
<evidence type="ECO:0000256" key="9">
    <source>
        <dbReference type="ARBA" id="ARBA00023136"/>
    </source>
</evidence>
<dbReference type="InterPro" id="IPR003538">
    <property type="entry name" value="TonB"/>
</dbReference>
<dbReference type="NCBIfam" id="TIGR01352">
    <property type="entry name" value="tonB_Cterm"/>
    <property type="match status" value="1"/>
</dbReference>
<evidence type="ECO:0000256" key="2">
    <source>
        <dbReference type="ARBA" id="ARBA00006555"/>
    </source>
</evidence>
<evidence type="ECO:0000259" key="11">
    <source>
        <dbReference type="PROSITE" id="PS52015"/>
    </source>
</evidence>
<dbReference type="PRINTS" id="PR01374">
    <property type="entry name" value="TONBPROTEIN"/>
</dbReference>
<dbReference type="AlphaFoldDB" id="A0A644XHJ7"/>
<protein>
    <recommendedName>
        <fullName evidence="11">TonB C-terminal domain-containing protein</fullName>
    </recommendedName>
</protein>
<dbReference type="InterPro" id="IPR037682">
    <property type="entry name" value="TonB_C"/>
</dbReference>
<dbReference type="GO" id="GO:0031992">
    <property type="term" value="F:energy transducer activity"/>
    <property type="evidence" value="ECO:0007669"/>
    <property type="project" value="InterPro"/>
</dbReference>
<dbReference type="PANTHER" id="PTHR33446:SF2">
    <property type="entry name" value="PROTEIN TONB"/>
    <property type="match status" value="1"/>
</dbReference>
<gene>
    <name evidence="12" type="ORF">SDC9_61619</name>
</gene>
<keyword evidence="4" id="KW-1003">Cell membrane</keyword>
<evidence type="ECO:0000313" key="12">
    <source>
        <dbReference type="EMBL" id="MPM15251.1"/>
    </source>
</evidence>
<dbReference type="GO" id="GO:0098797">
    <property type="term" value="C:plasma membrane protein complex"/>
    <property type="evidence" value="ECO:0007669"/>
    <property type="project" value="TreeGrafter"/>
</dbReference>
<organism evidence="12">
    <name type="scientific">bioreactor metagenome</name>
    <dbReference type="NCBI Taxonomy" id="1076179"/>
    <lineage>
        <taxon>unclassified sequences</taxon>
        <taxon>metagenomes</taxon>
        <taxon>ecological metagenomes</taxon>
    </lineage>
</organism>
<dbReference type="EMBL" id="VSSQ01002412">
    <property type="protein sequence ID" value="MPM15251.1"/>
    <property type="molecule type" value="Genomic_DNA"/>
</dbReference>
<dbReference type="InterPro" id="IPR006260">
    <property type="entry name" value="TonB/TolA_C"/>
</dbReference>
<evidence type="ECO:0000256" key="4">
    <source>
        <dbReference type="ARBA" id="ARBA00022475"/>
    </source>
</evidence>
<dbReference type="Gene3D" id="3.30.1150.10">
    <property type="match status" value="1"/>
</dbReference>
<keyword evidence="9 10" id="KW-0472">Membrane</keyword>
<dbReference type="GO" id="GO:0015031">
    <property type="term" value="P:protein transport"/>
    <property type="evidence" value="ECO:0007669"/>
    <property type="project" value="UniProtKB-KW"/>
</dbReference>
<name>A0A644XHJ7_9ZZZZ</name>
<sequence>MDIKKNPKYDLERYKGLFLEAGLIIALGIMLMAFEWKKYDNNDSGMDQMQVIDIPEEMVEITRQEEPEPPKPEPQTTLLEIVDDNVEVQDDLDINMEDDQNTEATNFVAPVEEEEVQVVEAEIFTIVEDQPGFPGGESALMEFLRNNIKYPQLARESNIQGTVFVTFVVEPNGAISNVKVLRGIGGGCDEEAVRVVKNMPSWTPGKQRGKPVRVQFNLPIRFILQG</sequence>
<evidence type="ECO:0000256" key="3">
    <source>
        <dbReference type="ARBA" id="ARBA00022448"/>
    </source>
</evidence>
<dbReference type="GO" id="GO:0015891">
    <property type="term" value="P:siderophore transport"/>
    <property type="evidence" value="ECO:0007669"/>
    <property type="project" value="InterPro"/>
</dbReference>
<keyword evidence="6 10" id="KW-0812">Transmembrane</keyword>
<keyword evidence="5" id="KW-0997">Cell inner membrane</keyword>
<keyword evidence="3" id="KW-0813">Transport</keyword>
<evidence type="ECO:0000256" key="10">
    <source>
        <dbReference type="SAM" id="Phobius"/>
    </source>
</evidence>
<evidence type="ECO:0000256" key="5">
    <source>
        <dbReference type="ARBA" id="ARBA00022519"/>
    </source>
</evidence>
<proteinExistence type="inferred from homology"/>
<accession>A0A644XHJ7</accession>
<dbReference type="PANTHER" id="PTHR33446">
    <property type="entry name" value="PROTEIN TONB-RELATED"/>
    <property type="match status" value="1"/>
</dbReference>